<dbReference type="Pfam" id="PF03956">
    <property type="entry name" value="Lys_export"/>
    <property type="match status" value="1"/>
</dbReference>
<proteinExistence type="predicted"/>
<dbReference type="EMBL" id="BBSA01000009">
    <property type="protein sequence ID" value="GAM63434.1"/>
    <property type="molecule type" value="Genomic_DNA"/>
</dbReference>
<dbReference type="PANTHER" id="PTHR35804">
    <property type="entry name" value="LYSINE EXPORTER LYSO"/>
    <property type="match status" value="1"/>
</dbReference>
<accession>A0A0B8PL70</accession>
<dbReference type="GO" id="GO:0015661">
    <property type="term" value="F:L-lysine efflux transmembrane transporter activity"/>
    <property type="evidence" value="ECO:0007669"/>
    <property type="project" value="InterPro"/>
</dbReference>
<reference evidence="1 2" key="1">
    <citation type="submission" date="2015-01" db="EMBL/GenBank/DDBJ databases">
        <title>Vibrio sp. C5 JCM 19232 whole genome shotgun sequence.</title>
        <authorList>
            <person name="Sawabe T."/>
            <person name="Meirelles P."/>
            <person name="Feng G."/>
            <person name="Sayaka M."/>
            <person name="Hattori M."/>
            <person name="Ohkuma M."/>
        </authorList>
    </citation>
    <scope>NUCLEOTIDE SEQUENCE [LARGE SCALE GENOMIC DNA]</scope>
    <source>
        <strain evidence="1 2">JCM19232</strain>
    </source>
</reference>
<dbReference type="GO" id="GO:0005886">
    <property type="term" value="C:plasma membrane"/>
    <property type="evidence" value="ECO:0007669"/>
    <property type="project" value="TreeGrafter"/>
</dbReference>
<sequence>MLSGLLFIFLPLVVGYLISTSNQSLLGLLNKLCSHTVLFILFLMGLSIADMEGLGANVQNILTITATFFIAISLCNLLALPFIDKVMPLKVEGKQNKLPLLQMASESLKLVLYCGTGVIVGLLLPGYWAWVHTASEWTLFVLLFFIGIQLRNSGLTLKEILINKQGITIAAVIVITSWIGGMIAATLLDLPLMQGLAMGSGFGWYSLTGILISDSFGPMYGSASLIIELLRELLALIFIPVLIKSRPCTAIGFAGATAMDFTLPIIQTTGGIRCVPVAIVSGFLLSLLVPVCILAFAGFVG</sequence>
<protein>
    <submittedName>
        <fullName evidence="1">Putative surface protein</fullName>
    </submittedName>
</protein>
<dbReference type="InterPro" id="IPR005642">
    <property type="entry name" value="LysO"/>
</dbReference>
<name>A0A0B8PL70_9VIBR</name>
<gene>
    <name evidence="1" type="ORF">JCM19232_2414</name>
</gene>
<dbReference type="AlphaFoldDB" id="A0A0B8PL70"/>
<evidence type="ECO:0000313" key="2">
    <source>
        <dbReference type="Proteomes" id="UP000031670"/>
    </source>
</evidence>
<dbReference type="Proteomes" id="UP000031670">
    <property type="component" value="Unassembled WGS sequence"/>
</dbReference>
<organism evidence="1 2">
    <name type="scientific">Vibrio ishigakensis</name>
    <dbReference type="NCBI Taxonomy" id="1481914"/>
    <lineage>
        <taxon>Bacteria</taxon>
        <taxon>Pseudomonadati</taxon>
        <taxon>Pseudomonadota</taxon>
        <taxon>Gammaproteobacteria</taxon>
        <taxon>Vibrionales</taxon>
        <taxon>Vibrionaceae</taxon>
        <taxon>Vibrio</taxon>
    </lineage>
</organism>
<reference evidence="1 2" key="2">
    <citation type="submission" date="2015-01" db="EMBL/GenBank/DDBJ databases">
        <authorList>
            <consortium name="NBRP consortium"/>
            <person name="Sawabe T."/>
            <person name="Meirelles P."/>
            <person name="Feng G."/>
            <person name="Sayaka M."/>
            <person name="Hattori M."/>
            <person name="Ohkuma M."/>
        </authorList>
    </citation>
    <scope>NUCLEOTIDE SEQUENCE [LARGE SCALE GENOMIC DNA]</scope>
    <source>
        <strain evidence="1 2">JCM19232</strain>
    </source>
</reference>
<evidence type="ECO:0000313" key="1">
    <source>
        <dbReference type="EMBL" id="GAM63434.1"/>
    </source>
</evidence>
<comment type="caution">
    <text evidence="1">The sequence shown here is derived from an EMBL/GenBank/DDBJ whole genome shotgun (WGS) entry which is preliminary data.</text>
</comment>
<dbReference type="PANTHER" id="PTHR35804:SF1">
    <property type="entry name" value="LYSINE EXPORTER LYSO"/>
    <property type="match status" value="1"/>
</dbReference>